<keyword evidence="4 9" id="KW-1003">Cell membrane</keyword>
<dbReference type="Pfam" id="PF03186">
    <property type="entry name" value="CobD_Cbib"/>
    <property type="match status" value="1"/>
</dbReference>
<protein>
    <recommendedName>
        <fullName evidence="9">Cobalamin biosynthesis protein CobD</fullName>
    </recommendedName>
</protein>
<dbReference type="InterPro" id="IPR004485">
    <property type="entry name" value="Cobalamin_biosynth_CobD/CbiB"/>
</dbReference>
<organism evidence="10 11">
    <name type="scientific">Nocardioides massiliensis</name>
    <dbReference type="NCBI Taxonomy" id="1325935"/>
    <lineage>
        <taxon>Bacteria</taxon>
        <taxon>Bacillati</taxon>
        <taxon>Actinomycetota</taxon>
        <taxon>Actinomycetes</taxon>
        <taxon>Propionibacteriales</taxon>
        <taxon>Nocardioidaceae</taxon>
        <taxon>Nocardioides</taxon>
    </lineage>
</organism>
<evidence type="ECO:0000313" key="11">
    <source>
        <dbReference type="Proteomes" id="UP001240447"/>
    </source>
</evidence>
<keyword evidence="5 9" id="KW-0169">Cobalamin biosynthesis</keyword>
<dbReference type="RefSeq" id="WP_068118212.1">
    <property type="nucleotide sequence ID" value="NZ_CCXJ01000127.1"/>
</dbReference>
<evidence type="ECO:0000256" key="3">
    <source>
        <dbReference type="ARBA" id="ARBA00006263"/>
    </source>
</evidence>
<accession>A0ABT9NL86</accession>
<evidence type="ECO:0000256" key="7">
    <source>
        <dbReference type="ARBA" id="ARBA00022989"/>
    </source>
</evidence>
<evidence type="ECO:0000256" key="8">
    <source>
        <dbReference type="ARBA" id="ARBA00023136"/>
    </source>
</evidence>
<sequence length="326" mass="34090">MSSGRARALGLLAGFVADRRFGDPRRGHPVALFGRLATRLEERTYADCRGAGVTHALVLTGACAALGIAVERLVRERPALQAAATALATWTVLGGRSLEREALAVHALLARGDLPGARQRLTHLVGRDTSRLSADEVARAVVESVAENTSDAVTTPLWWGAVAGVPGLLGHRAANTLDSMVGHRNRRYQRFGWASARLDDLLGLPGARYGGLGVLVAAPTRASGAWRAWRRDARQHPSPNAGVVEAAFAGALGVRLGGANTYGERVEARAAMGDGAWVGPAHIPAATDLARRVGVMALVGAVVVLELRGRRRQAGPGFSAAPTGES</sequence>
<keyword evidence="11" id="KW-1185">Reference proteome</keyword>
<dbReference type="NCBIfam" id="TIGR00380">
    <property type="entry name" value="cobal_cbiB"/>
    <property type="match status" value="1"/>
</dbReference>
<comment type="subcellular location">
    <subcellularLocation>
        <location evidence="1 9">Cell membrane</location>
        <topology evidence="1 9">Multi-pass membrane protein</topology>
    </subcellularLocation>
</comment>
<evidence type="ECO:0000256" key="6">
    <source>
        <dbReference type="ARBA" id="ARBA00022692"/>
    </source>
</evidence>
<keyword evidence="6 9" id="KW-0812">Transmembrane</keyword>
<comment type="pathway">
    <text evidence="2 9">Cofactor biosynthesis; adenosylcobalamin biosynthesis.</text>
</comment>
<evidence type="ECO:0000256" key="9">
    <source>
        <dbReference type="HAMAP-Rule" id="MF_00024"/>
    </source>
</evidence>
<keyword evidence="8 9" id="KW-0472">Membrane</keyword>
<keyword evidence="7 9" id="KW-1133">Transmembrane helix</keyword>
<dbReference type="GO" id="GO:0043757">
    <property type="term" value="F:adenosylcobinamide-phosphate synthase activity"/>
    <property type="evidence" value="ECO:0007669"/>
    <property type="project" value="UniProtKB-EC"/>
</dbReference>
<dbReference type="PANTHER" id="PTHR34308:SF1">
    <property type="entry name" value="COBALAMIN BIOSYNTHESIS PROTEIN CBIB"/>
    <property type="match status" value="1"/>
</dbReference>
<name>A0ABT9NL86_9ACTN</name>
<keyword evidence="10" id="KW-0436">Ligase</keyword>
<evidence type="ECO:0000256" key="5">
    <source>
        <dbReference type="ARBA" id="ARBA00022573"/>
    </source>
</evidence>
<comment type="caution">
    <text evidence="10">The sequence shown here is derived from an EMBL/GenBank/DDBJ whole genome shotgun (WGS) entry which is preliminary data.</text>
</comment>
<evidence type="ECO:0000313" key="10">
    <source>
        <dbReference type="EMBL" id="MDP9821183.1"/>
    </source>
</evidence>
<proteinExistence type="inferred from homology"/>
<dbReference type="EMBL" id="JAUSQM010000001">
    <property type="protein sequence ID" value="MDP9821183.1"/>
    <property type="molecule type" value="Genomic_DNA"/>
</dbReference>
<reference evidence="10 11" key="1">
    <citation type="submission" date="2023-07" db="EMBL/GenBank/DDBJ databases">
        <title>Sequencing the genomes of 1000 actinobacteria strains.</title>
        <authorList>
            <person name="Klenk H.-P."/>
        </authorList>
    </citation>
    <scope>NUCLEOTIDE SEQUENCE [LARGE SCALE GENOMIC DNA]</scope>
    <source>
        <strain evidence="10 11">GD13</strain>
    </source>
</reference>
<gene>
    <name evidence="9" type="primary">cobD</name>
    <name evidence="10" type="ORF">J2S59_000992</name>
</gene>
<evidence type="ECO:0000256" key="4">
    <source>
        <dbReference type="ARBA" id="ARBA00022475"/>
    </source>
</evidence>
<comment type="similarity">
    <text evidence="3 9">Belongs to the CobD/CbiB family.</text>
</comment>
<evidence type="ECO:0000256" key="1">
    <source>
        <dbReference type="ARBA" id="ARBA00004651"/>
    </source>
</evidence>
<dbReference type="Proteomes" id="UP001240447">
    <property type="component" value="Unassembled WGS sequence"/>
</dbReference>
<comment type="function">
    <text evidence="9">Converts cobyric acid to cobinamide by the addition of aminopropanol on the F carboxylic group.</text>
</comment>
<dbReference type="HAMAP" id="MF_00024">
    <property type="entry name" value="CobD_CbiB"/>
    <property type="match status" value="1"/>
</dbReference>
<dbReference type="NCBIfam" id="NF002276">
    <property type="entry name" value="PRK01209.1-4"/>
    <property type="match status" value="1"/>
</dbReference>
<evidence type="ECO:0000256" key="2">
    <source>
        <dbReference type="ARBA" id="ARBA00004953"/>
    </source>
</evidence>
<dbReference type="PANTHER" id="PTHR34308">
    <property type="entry name" value="COBALAMIN BIOSYNTHESIS PROTEIN CBIB"/>
    <property type="match status" value="1"/>
</dbReference>